<gene>
    <name evidence="3" type="ORF">MCHLO_09528</name>
</gene>
<keyword evidence="1" id="KW-0175">Coiled coil</keyword>
<feature type="region of interest" description="Disordered" evidence="2">
    <location>
        <begin position="69"/>
        <end position="100"/>
    </location>
</feature>
<feature type="coiled-coil region" evidence="1">
    <location>
        <begin position="146"/>
        <end position="174"/>
    </location>
</feature>
<keyword evidence="4" id="KW-1185">Reference proteome</keyword>
<proteinExistence type="predicted"/>
<organism evidence="3 4">
    <name type="scientific">Mycena chlorophos</name>
    <name type="common">Agaric fungus</name>
    <name type="synonym">Agaricus chlorophos</name>
    <dbReference type="NCBI Taxonomy" id="658473"/>
    <lineage>
        <taxon>Eukaryota</taxon>
        <taxon>Fungi</taxon>
        <taxon>Dikarya</taxon>
        <taxon>Basidiomycota</taxon>
        <taxon>Agaricomycotina</taxon>
        <taxon>Agaricomycetes</taxon>
        <taxon>Agaricomycetidae</taxon>
        <taxon>Agaricales</taxon>
        <taxon>Marasmiineae</taxon>
        <taxon>Mycenaceae</taxon>
        <taxon>Mycena</taxon>
    </lineage>
</organism>
<accession>A0ABQ0LPE2</accession>
<dbReference type="EMBL" id="DF847781">
    <property type="protein sequence ID" value="GAT52479.1"/>
    <property type="molecule type" value="Genomic_DNA"/>
</dbReference>
<evidence type="ECO:0000313" key="3">
    <source>
        <dbReference type="EMBL" id="GAT52479.1"/>
    </source>
</evidence>
<sequence>MDANAPYPPGPSPSFDSSHIFMIFTTNRRLASPRTVRMLALQHTKIPGSESRLGLSSVGRFLGLHNLKAKQAPSRHGRRRVSTRPPRRTCTASGTSRRSTRMTLDHDHDHHTASERISSIYSLTGTSRDPQIEARRCGMAVFSGHVREVLDELLRLEEKDQEEEELLLKILEGELVGGMEMYQRVRMGPKSDARVDSVASL</sequence>
<name>A0ABQ0LPE2_MYCCL</name>
<evidence type="ECO:0000313" key="4">
    <source>
        <dbReference type="Proteomes" id="UP000815677"/>
    </source>
</evidence>
<evidence type="ECO:0000256" key="1">
    <source>
        <dbReference type="SAM" id="Coils"/>
    </source>
</evidence>
<evidence type="ECO:0000256" key="2">
    <source>
        <dbReference type="SAM" id="MobiDB-lite"/>
    </source>
</evidence>
<dbReference type="Proteomes" id="UP000815677">
    <property type="component" value="Unassembled WGS sequence"/>
</dbReference>
<reference evidence="3" key="1">
    <citation type="submission" date="2014-09" db="EMBL/GenBank/DDBJ databases">
        <title>Genome sequence of the luminous mushroom Mycena chlorophos for searching fungal bioluminescence genes.</title>
        <authorList>
            <person name="Tanaka Y."/>
            <person name="Kasuga D."/>
            <person name="Oba Y."/>
            <person name="Hase S."/>
            <person name="Sato K."/>
            <person name="Oba Y."/>
            <person name="Sakakibara Y."/>
        </authorList>
    </citation>
    <scope>NUCLEOTIDE SEQUENCE</scope>
</reference>
<feature type="compositionally biased region" description="Basic residues" evidence="2">
    <location>
        <begin position="73"/>
        <end position="87"/>
    </location>
</feature>
<protein>
    <submittedName>
        <fullName evidence="3">Uncharacterized protein</fullName>
    </submittedName>
</protein>